<sequence length="294" mass="33376">MDADIGGPRRWQKNIRSLPGGLAYIYKNGLFTDCQFIVGVKTFKGHSLVLAAKCPLFARMLKMDVEPAKRPAMTCIEIRDMTEDAFEILFNYINTNQIGDMSSQELVLDVYKAAIKYDQPNLKSACEQKILKWELTCDNVISVLQMSDVPLVKNRCWNFIARNVLGVLASVGIREASSDTMATMFERGYLIKKTLTSTELLSNVVSWAEKQLLSDVLEDGKKKKDYTLVREHLMIPCGTTFKSLMSWIGFHKFTPTELGKAISDYPKLLTDEEVRILFQYSFASEGNKPELPNW</sequence>
<dbReference type="InterPro" id="IPR000210">
    <property type="entry name" value="BTB/POZ_dom"/>
</dbReference>
<organism evidence="2 3">
    <name type="scientific">Oedothorax gibbosus</name>
    <dbReference type="NCBI Taxonomy" id="931172"/>
    <lineage>
        <taxon>Eukaryota</taxon>
        <taxon>Metazoa</taxon>
        <taxon>Ecdysozoa</taxon>
        <taxon>Arthropoda</taxon>
        <taxon>Chelicerata</taxon>
        <taxon>Arachnida</taxon>
        <taxon>Araneae</taxon>
        <taxon>Araneomorphae</taxon>
        <taxon>Entelegynae</taxon>
        <taxon>Araneoidea</taxon>
        <taxon>Linyphiidae</taxon>
        <taxon>Erigoninae</taxon>
        <taxon>Oedothorax</taxon>
    </lineage>
</organism>
<comment type="caution">
    <text evidence="2">The sequence shown here is derived from an EMBL/GenBank/DDBJ whole genome shotgun (WGS) entry which is preliminary data.</text>
</comment>
<feature type="domain" description="BTB" evidence="1">
    <location>
        <begin position="32"/>
        <end position="98"/>
    </location>
</feature>
<protein>
    <recommendedName>
        <fullName evidence="1">BTB domain-containing protein</fullName>
    </recommendedName>
</protein>
<dbReference type="SUPFAM" id="SSF54695">
    <property type="entry name" value="POZ domain"/>
    <property type="match status" value="1"/>
</dbReference>
<evidence type="ECO:0000259" key="1">
    <source>
        <dbReference type="PROSITE" id="PS50097"/>
    </source>
</evidence>
<evidence type="ECO:0000313" key="3">
    <source>
        <dbReference type="Proteomes" id="UP000827092"/>
    </source>
</evidence>
<evidence type="ECO:0000313" key="2">
    <source>
        <dbReference type="EMBL" id="KAG8187417.1"/>
    </source>
</evidence>
<keyword evidence="3" id="KW-1185">Reference proteome</keyword>
<dbReference type="GO" id="GO:0005829">
    <property type="term" value="C:cytosol"/>
    <property type="evidence" value="ECO:0007669"/>
    <property type="project" value="TreeGrafter"/>
</dbReference>
<dbReference type="CDD" id="cd18186">
    <property type="entry name" value="BTB_POZ_ZBTB_KLHL-like"/>
    <property type="match status" value="1"/>
</dbReference>
<dbReference type="PROSITE" id="PS50097">
    <property type="entry name" value="BTB"/>
    <property type="match status" value="1"/>
</dbReference>
<reference evidence="2 3" key="1">
    <citation type="journal article" date="2022" name="Nat. Ecol. Evol.">
        <title>A masculinizing supergene underlies an exaggerated male reproductive morph in a spider.</title>
        <authorList>
            <person name="Hendrickx F."/>
            <person name="De Corte Z."/>
            <person name="Sonet G."/>
            <person name="Van Belleghem S.M."/>
            <person name="Kostlbacher S."/>
            <person name="Vangestel C."/>
        </authorList>
    </citation>
    <scope>NUCLEOTIDE SEQUENCE [LARGE SCALE GENOMIC DNA]</scope>
    <source>
        <strain evidence="2">W744_W776</strain>
    </source>
</reference>
<dbReference type="InterPro" id="IPR011333">
    <property type="entry name" value="SKP1/BTB/POZ_sf"/>
</dbReference>
<dbReference type="EMBL" id="JAFNEN010000272">
    <property type="protein sequence ID" value="KAG8187417.1"/>
    <property type="molecule type" value="Genomic_DNA"/>
</dbReference>
<dbReference type="PANTHER" id="PTHR45774:SF3">
    <property type="entry name" value="BTB (POZ) DOMAIN-CONTAINING 2B-RELATED"/>
    <property type="match status" value="1"/>
</dbReference>
<proteinExistence type="predicted"/>
<accession>A0AAV6USP6</accession>
<dbReference type="SMART" id="SM00225">
    <property type="entry name" value="BTB"/>
    <property type="match status" value="1"/>
</dbReference>
<dbReference type="Gene3D" id="3.30.710.10">
    <property type="entry name" value="Potassium Channel Kv1.1, Chain A"/>
    <property type="match status" value="1"/>
</dbReference>
<name>A0AAV6USP6_9ARAC</name>
<dbReference type="Pfam" id="PF00651">
    <property type="entry name" value="BTB"/>
    <property type="match status" value="1"/>
</dbReference>
<dbReference type="PANTHER" id="PTHR45774">
    <property type="entry name" value="BTB/POZ DOMAIN-CONTAINING"/>
    <property type="match status" value="1"/>
</dbReference>
<dbReference type="Proteomes" id="UP000827092">
    <property type="component" value="Unassembled WGS sequence"/>
</dbReference>
<gene>
    <name evidence="2" type="ORF">JTE90_009493</name>
</gene>
<dbReference type="GO" id="GO:0022008">
    <property type="term" value="P:neurogenesis"/>
    <property type="evidence" value="ECO:0007669"/>
    <property type="project" value="TreeGrafter"/>
</dbReference>
<dbReference type="AlphaFoldDB" id="A0AAV6USP6"/>